<accession>A0A1A7PQ56</accession>
<keyword evidence="1" id="KW-0812">Transmembrane</keyword>
<gene>
    <name evidence="2" type="ORF">QV06_09375</name>
</gene>
<reference evidence="2 3" key="1">
    <citation type="submission" date="2014-11" db="EMBL/GenBank/DDBJ databases">
        <title>Pan-genome of Gallibacterium spp.</title>
        <authorList>
            <person name="Kudirkiene E."/>
            <person name="Bojesen A.M."/>
        </authorList>
    </citation>
    <scope>NUCLEOTIDE SEQUENCE [LARGE SCALE GENOMIC DNA]</scope>
    <source>
        <strain evidence="2 3">59/S3/89</strain>
    </source>
</reference>
<feature type="transmembrane region" description="Helical" evidence="1">
    <location>
        <begin position="104"/>
        <end position="121"/>
    </location>
</feature>
<dbReference type="RefSeq" id="WP_065237908.1">
    <property type="nucleotide sequence ID" value="NZ_JTJR01000037.1"/>
</dbReference>
<protein>
    <submittedName>
        <fullName evidence="2">Uncharacterized protein</fullName>
    </submittedName>
</protein>
<proteinExistence type="predicted"/>
<name>A0A1A7PQ56_9PAST</name>
<dbReference type="AlphaFoldDB" id="A0A1A7PQ56"/>
<keyword evidence="1" id="KW-0472">Membrane</keyword>
<sequence length="209" mass="24497">MKKEIKNKLDINKYINARKNIEDLDKILKEYHIQEEENTKAAANETLKILKNLSEKENCSYWITLGLLIIFSLLPVELSFWYGYKYDLDTVIKAFSEISSLSPFIISPIIIIFFTLLIYLIKLHSAVNKIRHDYKFKYNTFKLFLYSHNWIDTKINNEEDKKQAQKTIITDLMKTLSDNPTRLISNQNNELPVEQIISAVKDAVNSKSK</sequence>
<organism evidence="2 3">
    <name type="scientific">Gallibacterium genomosp. 3</name>
    <dbReference type="NCBI Taxonomy" id="505345"/>
    <lineage>
        <taxon>Bacteria</taxon>
        <taxon>Pseudomonadati</taxon>
        <taxon>Pseudomonadota</taxon>
        <taxon>Gammaproteobacteria</taxon>
        <taxon>Pasteurellales</taxon>
        <taxon>Pasteurellaceae</taxon>
        <taxon>Gallibacterium</taxon>
    </lineage>
</organism>
<evidence type="ECO:0000313" key="3">
    <source>
        <dbReference type="Proteomes" id="UP000092626"/>
    </source>
</evidence>
<comment type="caution">
    <text evidence="2">The sequence shown here is derived from an EMBL/GenBank/DDBJ whole genome shotgun (WGS) entry which is preliminary data.</text>
</comment>
<evidence type="ECO:0000256" key="1">
    <source>
        <dbReference type="SAM" id="Phobius"/>
    </source>
</evidence>
<feature type="transmembrane region" description="Helical" evidence="1">
    <location>
        <begin position="61"/>
        <end position="84"/>
    </location>
</feature>
<dbReference type="Proteomes" id="UP000092626">
    <property type="component" value="Unassembled WGS sequence"/>
</dbReference>
<dbReference type="EMBL" id="JTJR01000037">
    <property type="protein sequence ID" value="OBX03847.1"/>
    <property type="molecule type" value="Genomic_DNA"/>
</dbReference>
<keyword evidence="1" id="KW-1133">Transmembrane helix</keyword>
<evidence type="ECO:0000313" key="2">
    <source>
        <dbReference type="EMBL" id="OBX03847.1"/>
    </source>
</evidence>